<name>A0A8I0MRY0_9GAMM</name>
<gene>
    <name evidence="2" type="ORF">PPEP_a2314</name>
</gene>
<evidence type="ECO:0000256" key="1">
    <source>
        <dbReference type="SAM" id="Phobius"/>
    </source>
</evidence>
<keyword evidence="3" id="KW-1185">Reference proteome</keyword>
<evidence type="ECO:0000313" key="3">
    <source>
        <dbReference type="Proteomes" id="UP000660708"/>
    </source>
</evidence>
<proteinExistence type="predicted"/>
<evidence type="ECO:0000313" key="2">
    <source>
        <dbReference type="EMBL" id="MBE0344679.1"/>
    </source>
</evidence>
<feature type="transmembrane region" description="Helical" evidence="1">
    <location>
        <begin position="53"/>
        <end position="73"/>
    </location>
</feature>
<comment type="caution">
    <text evidence="2">The sequence shown here is derived from an EMBL/GenBank/DDBJ whole genome shotgun (WGS) entry which is preliminary data.</text>
</comment>
<feature type="transmembrane region" description="Helical" evidence="1">
    <location>
        <begin position="6"/>
        <end position="32"/>
    </location>
</feature>
<dbReference type="EMBL" id="AQHF01000017">
    <property type="protein sequence ID" value="MBE0344679.1"/>
    <property type="molecule type" value="Genomic_DNA"/>
</dbReference>
<dbReference type="Proteomes" id="UP000660708">
    <property type="component" value="Unassembled WGS sequence"/>
</dbReference>
<keyword evidence="1" id="KW-1133">Transmembrane helix</keyword>
<protein>
    <submittedName>
        <fullName evidence="2">Uncharacterized protein</fullName>
    </submittedName>
</protein>
<dbReference type="AlphaFoldDB" id="A0A8I0MRY0"/>
<accession>A0A8I0MRY0</accession>
<keyword evidence="1" id="KW-0472">Membrane</keyword>
<sequence>MPIGPTFIASLLFCFGRVGIMVLLHETIYFSLQLDHHFHLFWFELIYEYQKDAWILVFFIAVITGYQFSISHISGEAHPITQRSDEDEIPLMSLK</sequence>
<organism evidence="2 3">
    <name type="scientific">Pseudoalteromonas peptidolytica F12-50-A1</name>
    <dbReference type="NCBI Taxonomy" id="1315280"/>
    <lineage>
        <taxon>Bacteria</taxon>
        <taxon>Pseudomonadati</taxon>
        <taxon>Pseudomonadota</taxon>
        <taxon>Gammaproteobacteria</taxon>
        <taxon>Alteromonadales</taxon>
        <taxon>Pseudoalteromonadaceae</taxon>
        <taxon>Pseudoalteromonas</taxon>
    </lineage>
</organism>
<dbReference type="RefSeq" id="WP_225740647.1">
    <property type="nucleotide sequence ID" value="NZ_AQHF01000017.1"/>
</dbReference>
<keyword evidence="1" id="KW-0812">Transmembrane</keyword>
<reference evidence="2 3" key="1">
    <citation type="submission" date="2015-06" db="EMBL/GenBank/DDBJ databases">
        <title>Genome sequence of Pseudoalteromonas peptidolytica.</title>
        <authorList>
            <person name="Xie B.-B."/>
            <person name="Rong J.-C."/>
            <person name="Qin Q.-L."/>
            <person name="Zhang Y.-Z."/>
        </authorList>
    </citation>
    <scope>NUCLEOTIDE SEQUENCE [LARGE SCALE GENOMIC DNA]</scope>
    <source>
        <strain evidence="2 3">F12-50-A1</strain>
    </source>
</reference>